<dbReference type="InterPro" id="IPR012341">
    <property type="entry name" value="6hp_glycosidase-like_sf"/>
</dbReference>
<dbReference type="RefSeq" id="WP_068604150.1">
    <property type="nucleotide sequence ID" value="NZ_CP011388.1"/>
</dbReference>
<dbReference type="PANTHER" id="PTHR33886">
    <property type="entry name" value="UNSATURATED RHAMNOGALACTURONAN HYDROLASE (EUROFUNG)"/>
    <property type="match status" value="1"/>
</dbReference>
<dbReference type="Gene3D" id="1.50.10.10">
    <property type="match status" value="1"/>
</dbReference>
<evidence type="ECO:0000313" key="3">
    <source>
        <dbReference type="Proteomes" id="UP000076927"/>
    </source>
</evidence>
<keyword evidence="1" id="KW-0378">Hydrolase</keyword>
<evidence type="ECO:0000256" key="1">
    <source>
        <dbReference type="ARBA" id="ARBA00022801"/>
    </source>
</evidence>
<dbReference type="InterPro" id="IPR052043">
    <property type="entry name" value="PolySaccharide_Degr_Enz"/>
</dbReference>
<dbReference type="Pfam" id="PF07470">
    <property type="entry name" value="Glyco_hydro_88"/>
    <property type="match status" value="1"/>
</dbReference>
<evidence type="ECO:0008006" key="4">
    <source>
        <dbReference type="Google" id="ProtNLM"/>
    </source>
</evidence>
<reference evidence="2 3" key="1">
    <citation type="submission" date="2015-01" db="EMBL/GenBank/DDBJ databases">
        <title>Paenibacillus swuensis/DY6/whole genome sequencing.</title>
        <authorList>
            <person name="Kim M.K."/>
            <person name="Srinivasan S."/>
            <person name="Lee J.-J."/>
        </authorList>
    </citation>
    <scope>NUCLEOTIDE SEQUENCE [LARGE SCALE GENOMIC DNA]</scope>
    <source>
        <strain evidence="2 3">DY6</strain>
    </source>
</reference>
<dbReference type="EMBL" id="CP011388">
    <property type="protein sequence ID" value="ANE45469.1"/>
    <property type="molecule type" value="Genomic_DNA"/>
</dbReference>
<dbReference type="InterPro" id="IPR010905">
    <property type="entry name" value="Glyco_hydro_88"/>
</dbReference>
<dbReference type="OrthoDB" id="9812931at2"/>
<dbReference type="PANTHER" id="PTHR33886:SF8">
    <property type="entry name" value="UNSATURATED RHAMNOGALACTURONAN HYDROLASE (EUROFUNG)"/>
    <property type="match status" value="1"/>
</dbReference>
<dbReference type="SUPFAM" id="SSF48208">
    <property type="entry name" value="Six-hairpin glycosidases"/>
    <property type="match status" value="1"/>
</dbReference>
<organism evidence="2 3">
    <name type="scientific">Paenibacillus swuensis</name>
    <dbReference type="NCBI Taxonomy" id="1178515"/>
    <lineage>
        <taxon>Bacteria</taxon>
        <taxon>Bacillati</taxon>
        <taxon>Bacillota</taxon>
        <taxon>Bacilli</taxon>
        <taxon>Bacillales</taxon>
        <taxon>Paenibacillaceae</taxon>
        <taxon>Paenibacillus</taxon>
    </lineage>
</organism>
<keyword evidence="3" id="KW-1185">Reference proteome</keyword>
<dbReference type="GO" id="GO:0005975">
    <property type="term" value="P:carbohydrate metabolic process"/>
    <property type="evidence" value="ECO:0007669"/>
    <property type="project" value="InterPro"/>
</dbReference>
<dbReference type="AlphaFoldDB" id="A0A172TEJ1"/>
<dbReference type="Proteomes" id="UP000076927">
    <property type="component" value="Chromosome"/>
</dbReference>
<sequence length="356" mass="41024">MNANVMQPADLQESANRVWEKMSKPHEEWNFNLHYWEWETGVGLMGMIKAYETSENADMLEYIKNWAAENKGKRRFYSVNWVAPANVLLFMHRLTGEEEYIEACREYSDWCVHQALRTSNGGFAHVWKGGQEDYKNQLWIDTLFMSGIFMLDMGVYDNDQACLEEGLRQFDIHIESQFDPSCDLFYHGYHCLEQKPLGQHWGRGNGWAAVSLVELLRIVATSSSSYDLSRYEEMFTRLMNSAYDLRMEDGMLRTLLDVQEEASYVEVSASALFAYAAIRGVKQGLLEPKFMAWAQQIVASITRDHLEEDGTILHASGGTDCQTQEGYFAVPYFPMQYTYGIVLMLLNESLHEEGSQ</sequence>
<protein>
    <recommendedName>
        <fullName evidence="4">Glycosyl hydrolase family 88</fullName>
    </recommendedName>
</protein>
<dbReference type="PATRIC" id="fig|1178515.4.peg.600"/>
<gene>
    <name evidence="2" type="ORF">SY83_03065</name>
</gene>
<proteinExistence type="predicted"/>
<accession>A0A172TEJ1</accession>
<dbReference type="KEGG" id="pswu:SY83_03065"/>
<name>A0A172TEJ1_9BACL</name>
<dbReference type="GO" id="GO:0016787">
    <property type="term" value="F:hydrolase activity"/>
    <property type="evidence" value="ECO:0007669"/>
    <property type="project" value="UniProtKB-KW"/>
</dbReference>
<dbReference type="STRING" id="1178515.SY83_03065"/>
<evidence type="ECO:0000313" key="2">
    <source>
        <dbReference type="EMBL" id="ANE45469.1"/>
    </source>
</evidence>
<dbReference type="InterPro" id="IPR008928">
    <property type="entry name" value="6-hairpin_glycosidase_sf"/>
</dbReference>